<dbReference type="RefSeq" id="WP_076761405.1">
    <property type="nucleotide sequence ID" value="NZ_JARMMH010000001.1"/>
</dbReference>
<dbReference type="SUPFAM" id="SSF55144">
    <property type="entry name" value="LigT-like"/>
    <property type="match status" value="1"/>
</dbReference>
<dbReference type="GO" id="GO:0008664">
    <property type="term" value="F:RNA 2',3'-cyclic 3'-phosphodiesterase activity"/>
    <property type="evidence" value="ECO:0007669"/>
    <property type="project" value="UniProtKB-EC"/>
</dbReference>
<evidence type="ECO:0000313" key="4">
    <source>
        <dbReference type="Proteomes" id="UP000187367"/>
    </source>
</evidence>
<feature type="short sequence motif" description="HXTX 1" evidence="2">
    <location>
        <begin position="43"/>
        <end position="46"/>
    </location>
</feature>
<keyword evidence="1 2" id="KW-0378">Hydrolase</keyword>
<comment type="catalytic activity">
    <reaction evidence="2">
        <text>a 3'-end 2',3'-cyclophospho-ribonucleotide-RNA + H2O = a 3'-end 2'-phospho-ribonucleotide-RNA + H(+)</text>
        <dbReference type="Rhea" id="RHEA:11828"/>
        <dbReference type="Rhea" id="RHEA-COMP:10464"/>
        <dbReference type="Rhea" id="RHEA-COMP:17353"/>
        <dbReference type="ChEBI" id="CHEBI:15377"/>
        <dbReference type="ChEBI" id="CHEBI:15378"/>
        <dbReference type="ChEBI" id="CHEBI:83064"/>
        <dbReference type="ChEBI" id="CHEBI:173113"/>
        <dbReference type="EC" id="3.1.4.58"/>
    </reaction>
</comment>
<dbReference type="Proteomes" id="UP000187367">
    <property type="component" value="Unassembled WGS sequence"/>
</dbReference>
<comment type="similarity">
    <text evidence="2">Belongs to the 2H phosphoesterase superfamily. ThpR family.</text>
</comment>
<dbReference type="InterPro" id="IPR004175">
    <property type="entry name" value="RNA_CPDase"/>
</dbReference>
<comment type="caution">
    <text evidence="3">The sequence shown here is derived from an EMBL/GenBank/DDBJ whole genome shotgun (WGS) entry which is preliminary data.</text>
</comment>
<dbReference type="GO" id="GO:0016874">
    <property type="term" value="F:ligase activity"/>
    <property type="evidence" value="ECO:0007669"/>
    <property type="project" value="UniProtKB-KW"/>
</dbReference>
<dbReference type="HAMAP" id="MF_01940">
    <property type="entry name" value="RNA_CPDase"/>
    <property type="match status" value="1"/>
</dbReference>
<dbReference type="EC" id="3.1.4.58" evidence="2"/>
<organism evidence="3 4">
    <name type="scientific">Bacillus swezeyi</name>
    <dbReference type="NCBI Taxonomy" id="1925020"/>
    <lineage>
        <taxon>Bacteria</taxon>
        <taxon>Bacillati</taxon>
        <taxon>Bacillota</taxon>
        <taxon>Bacilli</taxon>
        <taxon>Bacillales</taxon>
        <taxon>Bacillaceae</taxon>
        <taxon>Bacillus</taxon>
    </lineage>
</organism>
<dbReference type="NCBIfam" id="TIGR02258">
    <property type="entry name" value="2_5_ligase"/>
    <property type="match status" value="1"/>
</dbReference>
<sequence>MSAKPHYFIGIPFPAEFAEPLYRTISSRPAFSFHNWVHPSDYHFTLVFLGPADDEQLRALEDRLRLISDETPPFELVLKQIGTFGKASQPRILHVEPEYSAPLFQVRERVKKAAAAVGFEIEKRPFHPHMTVARKWKGSAPFNARLEPLEGGISFTARQYTIFQTHLDRLPKYEHKAVFPFGGRKITEKQDSEMNIDGTDY</sequence>
<proteinExistence type="inferred from homology"/>
<dbReference type="AlphaFoldDB" id="A0A1R1QH49"/>
<dbReference type="PANTHER" id="PTHR35561">
    <property type="entry name" value="RNA 2',3'-CYCLIC PHOSPHODIESTERASE"/>
    <property type="match status" value="1"/>
</dbReference>
<dbReference type="Gene3D" id="3.90.1140.10">
    <property type="entry name" value="Cyclic phosphodiesterase"/>
    <property type="match status" value="1"/>
</dbReference>
<dbReference type="OrthoDB" id="9789350at2"/>
<protein>
    <recommendedName>
        <fullName evidence="2">RNA 2',3'-cyclic phosphodiesterase</fullName>
        <shortName evidence="2">RNA 2',3'-CPDase</shortName>
        <ecNumber evidence="2">3.1.4.58</ecNumber>
    </recommendedName>
</protein>
<evidence type="ECO:0000256" key="2">
    <source>
        <dbReference type="HAMAP-Rule" id="MF_01940"/>
    </source>
</evidence>
<feature type="active site" description="Proton donor" evidence="2">
    <location>
        <position position="43"/>
    </location>
</feature>
<reference evidence="3 4" key="1">
    <citation type="submission" date="2017-01" db="EMBL/GenBank/DDBJ databases">
        <title>Bacillus phylogenomics.</title>
        <authorList>
            <person name="Dunlap C."/>
        </authorList>
    </citation>
    <scope>NUCLEOTIDE SEQUENCE [LARGE SCALE GENOMIC DNA]</scope>
    <source>
        <strain evidence="3 4">NRRL B-41282</strain>
    </source>
</reference>
<evidence type="ECO:0000313" key="3">
    <source>
        <dbReference type="EMBL" id="OMI03276.1"/>
    </source>
</evidence>
<accession>A0A1R1RWP9</accession>
<dbReference type="EMBL" id="MTJL01000029">
    <property type="protein sequence ID" value="OMI03276.1"/>
    <property type="molecule type" value="Genomic_DNA"/>
</dbReference>
<keyword evidence="4" id="KW-1185">Reference proteome</keyword>
<keyword evidence="3" id="KW-0436">Ligase</keyword>
<name>A0A1R1QH49_9BACI</name>
<accession>A0A1R1QH49</accession>
<feature type="short sequence motif" description="HXTX 2" evidence="2">
    <location>
        <begin position="129"/>
        <end position="132"/>
    </location>
</feature>
<gene>
    <name evidence="3" type="ORF">BW143_14785</name>
</gene>
<feature type="active site" description="Proton acceptor" evidence="2">
    <location>
        <position position="129"/>
    </location>
</feature>
<evidence type="ECO:0000256" key="1">
    <source>
        <dbReference type="ARBA" id="ARBA00022801"/>
    </source>
</evidence>
<dbReference type="Pfam" id="PF13563">
    <property type="entry name" value="2_5_RNA_ligase2"/>
    <property type="match status" value="1"/>
</dbReference>
<dbReference type="GO" id="GO:0004113">
    <property type="term" value="F:2',3'-cyclic-nucleotide 3'-phosphodiesterase activity"/>
    <property type="evidence" value="ECO:0007669"/>
    <property type="project" value="InterPro"/>
</dbReference>
<dbReference type="InterPro" id="IPR009097">
    <property type="entry name" value="Cyclic_Pdiesterase"/>
</dbReference>
<dbReference type="PANTHER" id="PTHR35561:SF1">
    <property type="entry name" value="RNA 2',3'-CYCLIC PHOSPHODIESTERASE"/>
    <property type="match status" value="1"/>
</dbReference>
<comment type="function">
    <text evidence="2">Hydrolyzes RNA 2',3'-cyclic phosphodiester to an RNA 2'-phosphomonoester.</text>
</comment>